<accession>A0A072V595</accession>
<organism evidence="1 3">
    <name type="scientific">Medicago truncatula</name>
    <name type="common">Barrel medic</name>
    <name type="synonym">Medicago tribuloides</name>
    <dbReference type="NCBI Taxonomy" id="3880"/>
    <lineage>
        <taxon>Eukaryota</taxon>
        <taxon>Viridiplantae</taxon>
        <taxon>Streptophyta</taxon>
        <taxon>Embryophyta</taxon>
        <taxon>Tracheophyta</taxon>
        <taxon>Spermatophyta</taxon>
        <taxon>Magnoliopsida</taxon>
        <taxon>eudicotyledons</taxon>
        <taxon>Gunneridae</taxon>
        <taxon>Pentapetalae</taxon>
        <taxon>rosids</taxon>
        <taxon>fabids</taxon>
        <taxon>Fabales</taxon>
        <taxon>Fabaceae</taxon>
        <taxon>Papilionoideae</taxon>
        <taxon>50 kb inversion clade</taxon>
        <taxon>NPAAA clade</taxon>
        <taxon>Hologalegina</taxon>
        <taxon>IRL clade</taxon>
        <taxon>Trifolieae</taxon>
        <taxon>Medicago</taxon>
    </lineage>
</organism>
<sequence length="101" mass="11170">MTLESISKNFANQPNRLTLLTKSSPASYIIPSPFYIICFLKSLSLGLCTKQSRPGQAKTDQAVGPCRPAWPIPNPIDSSSTIFFNKRILDLWLLQSVNTNG</sequence>
<gene>
    <name evidence="1" type="ordered locus">MTR_2g011860</name>
</gene>
<dbReference type="EMBL" id="CM001218">
    <property type="protein sequence ID" value="KEH36518.1"/>
    <property type="molecule type" value="Genomic_DNA"/>
</dbReference>
<evidence type="ECO:0000313" key="3">
    <source>
        <dbReference type="Proteomes" id="UP000002051"/>
    </source>
</evidence>
<keyword evidence="3" id="KW-1185">Reference proteome</keyword>
<dbReference type="AlphaFoldDB" id="A0A072V595"/>
<reference evidence="1 3" key="2">
    <citation type="journal article" date="2014" name="BMC Genomics">
        <title>An improved genome release (version Mt4.0) for the model legume Medicago truncatula.</title>
        <authorList>
            <person name="Tang H."/>
            <person name="Krishnakumar V."/>
            <person name="Bidwell S."/>
            <person name="Rosen B."/>
            <person name="Chan A."/>
            <person name="Zhou S."/>
            <person name="Gentzbittel L."/>
            <person name="Childs K.L."/>
            <person name="Yandell M."/>
            <person name="Gundlach H."/>
            <person name="Mayer K.F."/>
            <person name="Schwartz D.C."/>
            <person name="Town C.D."/>
        </authorList>
    </citation>
    <scope>GENOME REANNOTATION</scope>
    <source>
        <strain evidence="1">A17</strain>
        <strain evidence="2 3">cv. Jemalong A17</strain>
    </source>
</reference>
<reference evidence="2" key="3">
    <citation type="submission" date="2015-04" db="UniProtKB">
        <authorList>
            <consortium name="EnsemblPlants"/>
        </authorList>
    </citation>
    <scope>IDENTIFICATION</scope>
    <source>
        <strain evidence="2">cv. Jemalong A17</strain>
    </source>
</reference>
<dbReference type="HOGENOM" id="CLU_2295839_0_0_1"/>
<protein>
    <submittedName>
        <fullName evidence="1 2">Uncharacterized protein</fullName>
    </submittedName>
</protein>
<name>A0A072V595_MEDTR</name>
<proteinExistence type="predicted"/>
<reference evidence="1 3" key="1">
    <citation type="journal article" date="2011" name="Nature">
        <title>The Medicago genome provides insight into the evolution of rhizobial symbioses.</title>
        <authorList>
            <person name="Young N.D."/>
            <person name="Debelle F."/>
            <person name="Oldroyd G.E."/>
            <person name="Geurts R."/>
            <person name="Cannon S.B."/>
            <person name="Udvardi M.K."/>
            <person name="Benedito V.A."/>
            <person name="Mayer K.F."/>
            <person name="Gouzy J."/>
            <person name="Schoof H."/>
            <person name="Van de Peer Y."/>
            <person name="Proost S."/>
            <person name="Cook D.R."/>
            <person name="Meyers B.C."/>
            <person name="Spannagl M."/>
            <person name="Cheung F."/>
            <person name="De Mita S."/>
            <person name="Krishnakumar V."/>
            <person name="Gundlach H."/>
            <person name="Zhou S."/>
            <person name="Mudge J."/>
            <person name="Bharti A.K."/>
            <person name="Murray J.D."/>
            <person name="Naoumkina M.A."/>
            <person name="Rosen B."/>
            <person name="Silverstein K.A."/>
            <person name="Tang H."/>
            <person name="Rombauts S."/>
            <person name="Zhao P.X."/>
            <person name="Zhou P."/>
            <person name="Barbe V."/>
            <person name="Bardou P."/>
            <person name="Bechner M."/>
            <person name="Bellec A."/>
            <person name="Berger A."/>
            <person name="Berges H."/>
            <person name="Bidwell S."/>
            <person name="Bisseling T."/>
            <person name="Choisne N."/>
            <person name="Couloux A."/>
            <person name="Denny R."/>
            <person name="Deshpande S."/>
            <person name="Dai X."/>
            <person name="Doyle J.J."/>
            <person name="Dudez A.M."/>
            <person name="Farmer A.D."/>
            <person name="Fouteau S."/>
            <person name="Franken C."/>
            <person name="Gibelin C."/>
            <person name="Gish J."/>
            <person name="Goldstein S."/>
            <person name="Gonzalez A.J."/>
            <person name="Green P.J."/>
            <person name="Hallab A."/>
            <person name="Hartog M."/>
            <person name="Hua A."/>
            <person name="Humphray S.J."/>
            <person name="Jeong D.H."/>
            <person name="Jing Y."/>
            <person name="Jocker A."/>
            <person name="Kenton S.M."/>
            <person name="Kim D.J."/>
            <person name="Klee K."/>
            <person name="Lai H."/>
            <person name="Lang C."/>
            <person name="Lin S."/>
            <person name="Macmil S.L."/>
            <person name="Magdelenat G."/>
            <person name="Matthews L."/>
            <person name="McCorrison J."/>
            <person name="Monaghan E.L."/>
            <person name="Mun J.H."/>
            <person name="Najar F.Z."/>
            <person name="Nicholson C."/>
            <person name="Noirot C."/>
            <person name="O'Bleness M."/>
            <person name="Paule C.R."/>
            <person name="Poulain J."/>
            <person name="Prion F."/>
            <person name="Qin B."/>
            <person name="Qu C."/>
            <person name="Retzel E.F."/>
            <person name="Riddle C."/>
            <person name="Sallet E."/>
            <person name="Samain S."/>
            <person name="Samson N."/>
            <person name="Sanders I."/>
            <person name="Saurat O."/>
            <person name="Scarpelli C."/>
            <person name="Schiex T."/>
            <person name="Segurens B."/>
            <person name="Severin A.J."/>
            <person name="Sherrier D.J."/>
            <person name="Shi R."/>
            <person name="Sims S."/>
            <person name="Singer S.R."/>
            <person name="Sinharoy S."/>
            <person name="Sterck L."/>
            <person name="Viollet A."/>
            <person name="Wang B.B."/>
            <person name="Wang K."/>
            <person name="Wang M."/>
            <person name="Wang X."/>
            <person name="Warfsmann J."/>
            <person name="Weissenbach J."/>
            <person name="White D.D."/>
            <person name="White J.D."/>
            <person name="Wiley G.B."/>
            <person name="Wincker P."/>
            <person name="Xing Y."/>
            <person name="Yang L."/>
            <person name="Yao Z."/>
            <person name="Ying F."/>
            <person name="Zhai J."/>
            <person name="Zhou L."/>
            <person name="Zuber A."/>
            <person name="Denarie J."/>
            <person name="Dixon R.A."/>
            <person name="May G.D."/>
            <person name="Schwartz D.C."/>
            <person name="Rogers J."/>
            <person name="Quetier F."/>
            <person name="Town C.D."/>
            <person name="Roe B.A."/>
        </authorList>
    </citation>
    <scope>NUCLEOTIDE SEQUENCE [LARGE SCALE GENOMIC DNA]</scope>
    <source>
        <strain evidence="1">A17</strain>
        <strain evidence="2 3">cv. Jemalong A17</strain>
    </source>
</reference>
<dbReference type="EnsemblPlants" id="KEH36518">
    <property type="protein sequence ID" value="KEH36518"/>
    <property type="gene ID" value="MTR_2g011860"/>
</dbReference>
<dbReference type="Proteomes" id="UP000002051">
    <property type="component" value="Chromosome 2"/>
</dbReference>
<evidence type="ECO:0000313" key="1">
    <source>
        <dbReference type="EMBL" id="KEH36518.1"/>
    </source>
</evidence>
<evidence type="ECO:0000313" key="2">
    <source>
        <dbReference type="EnsemblPlants" id="KEH36518"/>
    </source>
</evidence>